<accession>A0ACC2EFX9</accession>
<evidence type="ECO:0000313" key="2">
    <source>
        <dbReference type="Proteomes" id="UP001162992"/>
    </source>
</evidence>
<protein>
    <submittedName>
        <fullName evidence="1">Uncharacterized protein</fullName>
    </submittedName>
</protein>
<comment type="caution">
    <text evidence="1">The sequence shown here is derived from an EMBL/GenBank/DDBJ whole genome shotgun (WGS) entry which is preliminary data.</text>
</comment>
<gene>
    <name evidence="1" type="ORF">O6H91_02G055000</name>
</gene>
<reference evidence="2" key="1">
    <citation type="journal article" date="2024" name="Proc. Natl. Acad. Sci. U.S.A.">
        <title>Extraordinary preservation of gene collinearity over three hundred million years revealed in homosporous lycophytes.</title>
        <authorList>
            <person name="Li C."/>
            <person name="Wickell D."/>
            <person name="Kuo L.Y."/>
            <person name="Chen X."/>
            <person name="Nie B."/>
            <person name="Liao X."/>
            <person name="Peng D."/>
            <person name="Ji J."/>
            <person name="Jenkins J."/>
            <person name="Williams M."/>
            <person name="Shu S."/>
            <person name="Plott C."/>
            <person name="Barry K."/>
            <person name="Rajasekar S."/>
            <person name="Grimwood J."/>
            <person name="Han X."/>
            <person name="Sun S."/>
            <person name="Hou Z."/>
            <person name="He W."/>
            <person name="Dai G."/>
            <person name="Sun C."/>
            <person name="Schmutz J."/>
            <person name="Leebens-Mack J.H."/>
            <person name="Li F.W."/>
            <person name="Wang L."/>
        </authorList>
    </citation>
    <scope>NUCLEOTIDE SEQUENCE [LARGE SCALE GENOMIC DNA]</scope>
    <source>
        <strain evidence="2">cv. PW_Plant_1</strain>
    </source>
</reference>
<evidence type="ECO:0000313" key="1">
    <source>
        <dbReference type="EMBL" id="KAJ7565285.1"/>
    </source>
</evidence>
<name>A0ACC2EFX9_DIPCM</name>
<keyword evidence="2" id="KW-1185">Reference proteome</keyword>
<sequence length="110" mass="12606">MAWSCQCFFNFIHNTINKQRNLNTVDNENKTGRSGPLVPALMVRSCHFFHCQLCLSKTNSQMKEKMAASDISANADSPELPLFLIVNCVCQKQAHKRKRKMAAPDHQRQR</sequence>
<dbReference type="EMBL" id="CM055093">
    <property type="protein sequence ID" value="KAJ7565285.1"/>
    <property type="molecule type" value="Genomic_DNA"/>
</dbReference>
<dbReference type="Proteomes" id="UP001162992">
    <property type="component" value="Chromosome 2"/>
</dbReference>
<proteinExistence type="predicted"/>
<organism evidence="1 2">
    <name type="scientific">Diphasiastrum complanatum</name>
    <name type="common">Issler's clubmoss</name>
    <name type="synonym">Lycopodium complanatum</name>
    <dbReference type="NCBI Taxonomy" id="34168"/>
    <lineage>
        <taxon>Eukaryota</taxon>
        <taxon>Viridiplantae</taxon>
        <taxon>Streptophyta</taxon>
        <taxon>Embryophyta</taxon>
        <taxon>Tracheophyta</taxon>
        <taxon>Lycopodiopsida</taxon>
        <taxon>Lycopodiales</taxon>
        <taxon>Lycopodiaceae</taxon>
        <taxon>Lycopodioideae</taxon>
        <taxon>Diphasiastrum</taxon>
    </lineage>
</organism>